<organism evidence="1 2">
    <name type="scientific">Empedobacter brevis</name>
    <dbReference type="NCBI Taxonomy" id="247"/>
    <lineage>
        <taxon>Bacteria</taxon>
        <taxon>Pseudomonadati</taxon>
        <taxon>Bacteroidota</taxon>
        <taxon>Flavobacteriia</taxon>
        <taxon>Flavobacteriales</taxon>
        <taxon>Weeksellaceae</taxon>
        <taxon>Empedobacter</taxon>
    </lineage>
</organism>
<dbReference type="Gene3D" id="3.40.50.300">
    <property type="entry name" value="P-loop containing nucleotide triphosphate hydrolases"/>
    <property type="match status" value="1"/>
</dbReference>
<reference evidence="1" key="1">
    <citation type="submission" date="2020-06" db="EMBL/GenBank/DDBJ databases">
        <authorList>
            <person name="Dong N."/>
        </authorList>
    </citation>
    <scope>NUCLEOTIDE SEQUENCE</scope>
    <source>
        <strain evidence="1">R655-4</strain>
    </source>
</reference>
<name>A0AAJ1QC38_9FLAO</name>
<accession>A0AAJ1QC38</accession>
<dbReference type="RefSeq" id="WP_286491707.1">
    <property type="nucleotide sequence ID" value="NZ_JACAGJ010000001.1"/>
</dbReference>
<comment type="caution">
    <text evidence="1">The sequence shown here is derived from an EMBL/GenBank/DDBJ whole genome shotgun (WGS) entry which is preliminary data.</text>
</comment>
<dbReference type="SUPFAM" id="SSF52540">
    <property type="entry name" value="P-loop containing nucleoside triphosphate hydrolases"/>
    <property type="match status" value="1"/>
</dbReference>
<proteinExistence type="predicted"/>
<evidence type="ECO:0000313" key="2">
    <source>
        <dbReference type="Proteomes" id="UP001170959"/>
    </source>
</evidence>
<dbReference type="AlphaFoldDB" id="A0AAJ1QC38"/>
<sequence>MDYVQKLRIKTAMIVYELEKSIGNYVIENESIHTIADTSIESIIEREKKRGLEIPKDKLNLIIEASYLDEIFNFAINITQGTTLNQSMIELKQLCSLLGIFDIRNAVSHPNRPFPDCFWFRAATIASDPLIEKLNLDSVRNALNSAIEENLSTPPDEWLHNVNWAIPNTLPQSFDHEITGLLGRDKEFKDLENVLSKKRNNLIAIVAPGGIGKTALVLQYLKDLSLNPSWSDKLSSIIFCTLKNEKLTADGIEAIDAIVEK</sequence>
<evidence type="ECO:0000313" key="1">
    <source>
        <dbReference type="EMBL" id="MDM1071293.1"/>
    </source>
</evidence>
<dbReference type="Proteomes" id="UP001170959">
    <property type="component" value="Unassembled WGS sequence"/>
</dbReference>
<dbReference type="EMBL" id="JACAGJ010000001">
    <property type="protein sequence ID" value="MDM1071293.1"/>
    <property type="molecule type" value="Genomic_DNA"/>
</dbReference>
<dbReference type="InterPro" id="IPR027417">
    <property type="entry name" value="P-loop_NTPase"/>
</dbReference>
<protein>
    <submittedName>
        <fullName evidence="1">Uncharacterized protein</fullName>
    </submittedName>
</protein>
<reference evidence="1" key="2">
    <citation type="journal article" date="2022" name="Sci. Total Environ.">
        <title>Prevalence, transmission, and molecular epidemiology of tet(X)-positive bacteria among humans, animals, and environmental niches in China: An epidemiological, and genomic-based study.</title>
        <authorList>
            <person name="Dong N."/>
            <person name="Zeng Y."/>
            <person name="Cai C."/>
            <person name="Sun C."/>
            <person name="Lu J."/>
            <person name="Liu C."/>
            <person name="Zhou H."/>
            <person name="Sun Q."/>
            <person name="Shu L."/>
            <person name="Wang H."/>
            <person name="Wang Y."/>
            <person name="Wang S."/>
            <person name="Wu C."/>
            <person name="Chan E.W."/>
            <person name="Chen G."/>
            <person name="Shen Z."/>
            <person name="Chen S."/>
            <person name="Zhang R."/>
        </authorList>
    </citation>
    <scope>NUCLEOTIDE SEQUENCE</scope>
    <source>
        <strain evidence="1">R655-4</strain>
    </source>
</reference>
<gene>
    <name evidence="1" type="ORF">HX001_02175</name>
</gene>